<gene>
    <name evidence="1" type="ordered locus">Desti_4508</name>
</gene>
<dbReference type="AlphaFoldDB" id="I4CC48"/>
<dbReference type="EMBL" id="CP003360">
    <property type="protein sequence ID" value="AFM27139.1"/>
    <property type="molecule type" value="Genomic_DNA"/>
</dbReference>
<name>I4CC48_DESTA</name>
<evidence type="ECO:0000313" key="1">
    <source>
        <dbReference type="EMBL" id="AFM27139.1"/>
    </source>
</evidence>
<proteinExistence type="predicted"/>
<organism evidence="1 2">
    <name type="scientific">Desulfomonile tiedjei (strain ATCC 49306 / DSM 6799 / DCB-1)</name>
    <dbReference type="NCBI Taxonomy" id="706587"/>
    <lineage>
        <taxon>Bacteria</taxon>
        <taxon>Pseudomonadati</taxon>
        <taxon>Thermodesulfobacteriota</taxon>
        <taxon>Desulfomonilia</taxon>
        <taxon>Desulfomonilales</taxon>
        <taxon>Desulfomonilaceae</taxon>
        <taxon>Desulfomonile</taxon>
    </lineage>
</organism>
<keyword evidence="2" id="KW-1185">Reference proteome</keyword>
<reference evidence="2" key="1">
    <citation type="submission" date="2012-06" db="EMBL/GenBank/DDBJ databases">
        <title>Complete sequence of chromosome of Desulfomonile tiedjei DSM 6799.</title>
        <authorList>
            <person name="Lucas S."/>
            <person name="Copeland A."/>
            <person name="Lapidus A."/>
            <person name="Glavina del Rio T."/>
            <person name="Dalin E."/>
            <person name="Tice H."/>
            <person name="Bruce D."/>
            <person name="Goodwin L."/>
            <person name="Pitluck S."/>
            <person name="Peters L."/>
            <person name="Ovchinnikova G."/>
            <person name="Zeytun A."/>
            <person name="Lu M."/>
            <person name="Kyrpides N."/>
            <person name="Mavromatis K."/>
            <person name="Ivanova N."/>
            <person name="Brettin T."/>
            <person name="Detter J.C."/>
            <person name="Han C."/>
            <person name="Larimer F."/>
            <person name="Land M."/>
            <person name="Hauser L."/>
            <person name="Markowitz V."/>
            <person name="Cheng J.-F."/>
            <person name="Hugenholtz P."/>
            <person name="Woyke T."/>
            <person name="Wu D."/>
            <person name="Spring S."/>
            <person name="Schroeder M."/>
            <person name="Brambilla E."/>
            <person name="Klenk H.-P."/>
            <person name="Eisen J.A."/>
        </authorList>
    </citation>
    <scope>NUCLEOTIDE SEQUENCE [LARGE SCALE GENOMIC DNA]</scope>
    <source>
        <strain evidence="2">ATCC 49306 / DSM 6799 / DCB-1</strain>
    </source>
</reference>
<dbReference type="KEGG" id="dti:Desti_4508"/>
<dbReference type="RefSeq" id="WP_014812253.1">
    <property type="nucleotide sequence ID" value="NC_018025.1"/>
</dbReference>
<evidence type="ECO:0000313" key="2">
    <source>
        <dbReference type="Proteomes" id="UP000006055"/>
    </source>
</evidence>
<sequence>MTDSGTDEKEAYLPTDSKFPERSGFGLTRRVAAPIIVSIPIA</sequence>
<protein>
    <submittedName>
        <fullName evidence="1">Uncharacterized protein</fullName>
    </submittedName>
</protein>
<accession>I4CC48</accession>
<dbReference type="STRING" id="706587.Desti_4508"/>
<dbReference type="HOGENOM" id="CLU_3250568_0_0_7"/>
<dbReference type="Proteomes" id="UP000006055">
    <property type="component" value="Chromosome"/>
</dbReference>